<keyword evidence="5" id="KW-0044">Antibiotic</keyword>
<evidence type="ECO:0000256" key="1">
    <source>
        <dbReference type="ARBA" id="ARBA00004613"/>
    </source>
</evidence>
<feature type="signal peptide" evidence="6">
    <location>
        <begin position="1"/>
        <end position="22"/>
    </location>
</feature>
<dbReference type="AlphaFoldDB" id="A0A3Q3QA52"/>
<feature type="chain" id="PRO_5018662426" evidence="6">
    <location>
        <begin position="23"/>
        <end position="54"/>
    </location>
</feature>
<reference evidence="7" key="1">
    <citation type="submission" date="2025-08" db="UniProtKB">
        <authorList>
            <consortium name="Ensembl"/>
        </authorList>
    </citation>
    <scope>IDENTIFICATION</scope>
</reference>
<keyword evidence="4" id="KW-0929">Antimicrobial</keyword>
<comment type="similarity">
    <text evidence="2">Belongs to the pleurocidin family.</text>
</comment>
<dbReference type="Ensembl" id="ENSMALT00000008048.1">
    <property type="protein sequence ID" value="ENSMALP00000007881.1"/>
    <property type="gene ID" value="ENSMALG00000005606.1"/>
</dbReference>
<protein>
    <submittedName>
        <fullName evidence="7">Uncharacterized protein</fullName>
    </submittedName>
</protein>
<evidence type="ECO:0000256" key="6">
    <source>
        <dbReference type="SAM" id="SignalP"/>
    </source>
</evidence>
<evidence type="ECO:0000313" key="7">
    <source>
        <dbReference type="Ensembl" id="ENSMALP00000007881.1"/>
    </source>
</evidence>
<evidence type="ECO:0000256" key="3">
    <source>
        <dbReference type="ARBA" id="ARBA00022525"/>
    </source>
</evidence>
<evidence type="ECO:0000256" key="5">
    <source>
        <dbReference type="ARBA" id="ARBA00023022"/>
    </source>
</evidence>
<accession>A0A3Q3QA52</accession>
<name>A0A3Q3QA52_MONAL</name>
<evidence type="ECO:0000313" key="8">
    <source>
        <dbReference type="Proteomes" id="UP000261600"/>
    </source>
</evidence>
<organism evidence="7 8">
    <name type="scientific">Monopterus albus</name>
    <name type="common">Swamp eel</name>
    <dbReference type="NCBI Taxonomy" id="43700"/>
    <lineage>
        <taxon>Eukaryota</taxon>
        <taxon>Metazoa</taxon>
        <taxon>Chordata</taxon>
        <taxon>Craniata</taxon>
        <taxon>Vertebrata</taxon>
        <taxon>Euteleostomi</taxon>
        <taxon>Actinopterygii</taxon>
        <taxon>Neopterygii</taxon>
        <taxon>Teleostei</taxon>
        <taxon>Neoteleostei</taxon>
        <taxon>Acanthomorphata</taxon>
        <taxon>Anabantaria</taxon>
        <taxon>Synbranchiformes</taxon>
        <taxon>Synbranchidae</taxon>
        <taxon>Monopterus</taxon>
    </lineage>
</organism>
<dbReference type="InterPro" id="IPR012515">
    <property type="entry name" value="Antimicrobial12"/>
</dbReference>
<dbReference type="Proteomes" id="UP000261600">
    <property type="component" value="Unplaced"/>
</dbReference>
<keyword evidence="8" id="KW-1185">Reference proteome</keyword>
<evidence type="ECO:0000256" key="2">
    <source>
        <dbReference type="ARBA" id="ARBA00007419"/>
    </source>
</evidence>
<comment type="subcellular location">
    <subcellularLocation>
        <location evidence="1">Secreted</location>
    </subcellularLocation>
</comment>
<keyword evidence="6" id="KW-0732">Signal</keyword>
<proteinExistence type="inferred from homology"/>
<dbReference type="GO" id="GO:0042742">
    <property type="term" value="P:defense response to bacterium"/>
    <property type="evidence" value="ECO:0007669"/>
    <property type="project" value="UniProtKB-KW"/>
</dbReference>
<dbReference type="GO" id="GO:0005576">
    <property type="term" value="C:extracellular region"/>
    <property type="evidence" value="ECO:0007669"/>
    <property type="project" value="UniProtKB-SubCell"/>
</dbReference>
<keyword evidence="3" id="KW-0964">Secreted</keyword>
<reference evidence="7" key="2">
    <citation type="submission" date="2025-09" db="UniProtKB">
        <authorList>
            <consortium name="Ensembl"/>
        </authorList>
    </citation>
    <scope>IDENTIFICATION</scope>
</reference>
<dbReference type="Pfam" id="PF08107">
    <property type="entry name" value="Antimicrobial12"/>
    <property type="match status" value="1"/>
</dbReference>
<evidence type="ECO:0000256" key="4">
    <source>
        <dbReference type="ARBA" id="ARBA00022529"/>
    </source>
</evidence>
<sequence length="54" mass="6171">MKCIKLFLVLSLVAVMVEPGEGFIHWAALHGKKKSFKFYGGIKNRYGDQQENQD</sequence>